<keyword evidence="3" id="KW-1185">Reference proteome</keyword>
<proteinExistence type="predicted"/>
<gene>
    <name evidence="2" type="ORF">LMG32289_02991</name>
</gene>
<dbReference type="Proteomes" id="UP000706525">
    <property type="component" value="Unassembled WGS sequence"/>
</dbReference>
<dbReference type="InterPro" id="IPR023286">
    <property type="entry name" value="ABATE_dom_sf"/>
</dbReference>
<dbReference type="Gene3D" id="1.10.3300.10">
    <property type="entry name" value="Jann2411-like domain"/>
    <property type="match status" value="1"/>
</dbReference>
<dbReference type="Pfam" id="PF07336">
    <property type="entry name" value="ABATE"/>
    <property type="match status" value="1"/>
</dbReference>
<dbReference type="InterPro" id="IPR010852">
    <property type="entry name" value="ABATE"/>
</dbReference>
<reference evidence="2 3" key="1">
    <citation type="submission" date="2021-08" db="EMBL/GenBank/DDBJ databases">
        <authorList>
            <person name="Peeters C."/>
        </authorList>
    </citation>
    <scope>NUCLEOTIDE SEQUENCE [LARGE SCALE GENOMIC DNA]</scope>
    <source>
        <strain evidence="2 3">LMG 32289</strain>
    </source>
</reference>
<dbReference type="EMBL" id="CAJZAG010000005">
    <property type="protein sequence ID" value="CAG9173897.1"/>
    <property type="molecule type" value="Genomic_DNA"/>
</dbReference>
<dbReference type="Pfam" id="PF11706">
    <property type="entry name" value="zf-CGNR"/>
    <property type="match status" value="1"/>
</dbReference>
<dbReference type="PANTHER" id="PTHR35525">
    <property type="entry name" value="BLL6575 PROTEIN"/>
    <property type="match status" value="1"/>
</dbReference>
<protein>
    <recommendedName>
        <fullName evidence="1">Zinc finger CGNR domain-containing protein</fullName>
    </recommendedName>
</protein>
<dbReference type="SUPFAM" id="SSF160904">
    <property type="entry name" value="Jann2411-like"/>
    <property type="match status" value="1"/>
</dbReference>
<dbReference type="InterPro" id="IPR021005">
    <property type="entry name" value="Znf_CGNR"/>
</dbReference>
<evidence type="ECO:0000313" key="3">
    <source>
        <dbReference type="Proteomes" id="UP000706525"/>
    </source>
</evidence>
<evidence type="ECO:0000313" key="2">
    <source>
        <dbReference type="EMBL" id="CAG9173897.1"/>
    </source>
</evidence>
<name>A0ABN7YK94_9BURK</name>
<dbReference type="PANTHER" id="PTHR35525:SF3">
    <property type="entry name" value="BLL6575 PROTEIN"/>
    <property type="match status" value="1"/>
</dbReference>
<organism evidence="2 3">
    <name type="scientific">Cupriavidus pampae</name>
    <dbReference type="NCBI Taxonomy" id="659251"/>
    <lineage>
        <taxon>Bacteria</taxon>
        <taxon>Pseudomonadati</taxon>
        <taxon>Pseudomonadota</taxon>
        <taxon>Betaproteobacteria</taxon>
        <taxon>Burkholderiales</taxon>
        <taxon>Burkholderiaceae</taxon>
        <taxon>Cupriavidus</taxon>
    </lineage>
</organism>
<feature type="domain" description="Zinc finger CGNR" evidence="1">
    <location>
        <begin position="165"/>
        <end position="206"/>
    </location>
</feature>
<comment type="caution">
    <text evidence="2">The sequence shown here is derived from an EMBL/GenBank/DDBJ whole genome shotgun (WGS) entry which is preliminary data.</text>
</comment>
<sequence>MAPRAPSQTDPASDANSHADDVHTMPRLLADHVALDLINTVGIVDGEPTDYWQSDADVMAWLGRAGLLPEGAPARTPPKGLLDGARALREPLRQAIARHKAGKKLDLAWLNVALAAGGSHLATQLDGDGNVVMTRVYTMETAAHYLVPLAEAIADLFVHGDFTLVRKCESDSCILWFYDRTRSHRRRWCSMALCGNRHKVAAFRRREAGDGEV</sequence>
<accession>A0ABN7YK94</accession>
<evidence type="ECO:0000259" key="1">
    <source>
        <dbReference type="Pfam" id="PF11706"/>
    </source>
</evidence>